<comment type="catalytic activity">
    <reaction evidence="7">
        <text>alpha-D-glucose 6-phosphate = beta-D-fructose 6-phosphate</text>
        <dbReference type="Rhea" id="RHEA:11816"/>
        <dbReference type="ChEBI" id="CHEBI:57634"/>
        <dbReference type="ChEBI" id="CHEBI:58225"/>
        <dbReference type="EC" id="5.3.1.9"/>
    </reaction>
</comment>
<dbReference type="InterPro" id="IPR035476">
    <property type="entry name" value="SIS_PGI_1"/>
</dbReference>
<evidence type="ECO:0000256" key="4">
    <source>
        <dbReference type="ARBA" id="ARBA00022490"/>
    </source>
</evidence>
<comment type="pathway">
    <text evidence="1">Carbohydrate degradation; glycolysis; D-glyceraldehyde 3-phosphate and glycerone phosphate from D-glucose: step 2/4.</text>
</comment>
<dbReference type="GO" id="GO:0097367">
    <property type="term" value="F:carbohydrate derivative binding"/>
    <property type="evidence" value="ECO:0007669"/>
    <property type="project" value="InterPro"/>
</dbReference>
<protein>
    <submittedName>
        <fullName evidence="8">Uncharacterized protein</fullName>
    </submittedName>
</protein>
<keyword evidence="3" id="KW-0312">Gluconeogenesis</keyword>
<dbReference type="Pfam" id="PF00342">
    <property type="entry name" value="PGI"/>
    <property type="match status" value="1"/>
</dbReference>
<gene>
    <name evidence="8" type="ORF">METZ01_LOCUS257485</name>
</gene>
<dbReference type="GO" id="GO:0004347">
    <property type="term" value="F:glucose-6-phosphate isomerase activity"/>
    <property type="evidence" value="ECO:0007669"/>
    <property type="project" value="UniProtKB-EC"/>
</dbReference>
<evidence type="ECO:0000256" key="6">
    <source>
        <dbReference type="ARBA" id="ARBA00023235"/>
    </source>
</evidence>
<organism evidence="8">
    <name type="scientific">marine metagenome</name>
    <dbReference type="NCBI Taxonomy" id="408172"/>
    <lineage>
        <taxon>unclassified sequences</taxon>
        <taxon>metagenomes</taxon>
        <taxon>ecological metagenomes</taxon>
    </lineage>
</organism>
<dbReference type="GO" id="GO:0006094">
    <property type="term" value="P:gluconeogenesis"/>
    <property type="evidence" value="ECO:0007669"/>
    <property type="project" value="UniProtKB-KW"/>
</dbReference>
<dbReference type="PROSITE" id="PS00765">
    <property type="entry name" value="P_GLUCOSE_ISOMERASE_1"/>
    <property type="match status" value="1"/>
</dbReference>
<dbReference type="GO" id="GO:0051156">
    <property type="term" value="P:glucose 6-phosphate metabolic process"/>
    <property type="evidence" value="ECO:0007669"/>
    <property type="project" value="TreeGrafter"/>
</dbReference>
<dbReference type="InterPro" id="IPR001672">
    <property type="entry name" value="G6P_Isomerase"/>
</dbReference>
<dbReference type="GO" id="GO:0006096">
    <property type="term" value="P:glycolytic process"/>
    <property type="evidence" value="ECO:0007669"/>
    <property type="project" value="UniProtKB-UniPathway"/>
</dbReference>
<dbReference type="SUPFAM" id="SSF53697">
    <property type="entry name" value="SIS domain"/>
    <property type="match status" value="1"/>
</dbReference>
<dbReference type="CDD" id="cd05015">
    <property type="entry name" value="SIS_PGI_1"/>
    <property type="match status" value="1"/>
</dbReference>
<name>A0A382J1C1_9ZZZZ</name>
<evidence type="ECO:0000256" key="3">
    <source>
        <dbReference type="ARBA" id="ARBA00022432"/>
    </source>
</evidence>
<feature type="non-terminal residue" evidence="8">
    <location>
        <position position="1"/>
    </location>
</feature>
<dbReference type="FunFam" id="3.40.50.10490:FF:000016">
    <property type="entry name" value="Glucose-6-phosphate isomerase"/>
    <property type="match status" value="1"/>
</dbReference>
<proteinExistence type="inferred from homology"/>
<evidence type="ECO:0000256" key="5">
    <source>
        <dbReference type="ARBA" id="ARBA00023152"/>
    </source>
</evidence>
<accession>A0A382J1C1</accession>
<evidence type="ECO:0000256" key="7">
    <source>
        <dbReference type="ARBA" id="ARBA00029321"/>
    </source>
</evidence>
<dbReference type="Gene3D" id="3.40.50.10490">
    <property type="entry name" value="Glucose-6-phosphate isomerase like protein, domain 1"/>
    <property type="match status" value="2"/>
</dbReference>
<evidence type="ECO:0000256" key="1">
    <source>
        <dbReference type="ARBA" id="ARBA00004926"/>
    </source>
</evidence>
<dbReference type="NCBIfam" id="NF010697">
    <property type="entry name" value="PRK14097.1"/>
    <property type="match status" value="1"/>
</dbReference>
<sequence length="353" mass="39110">DFFKNMIDINFNDDNAKSFVSESEVDSLQTTIDRLHVDLESETGLGNDYLGWLHLPSRTSSSLLDSIFSTKKEISDQCDAFVCVGIGGSYLGARAAISFLGSAFGNQTGPDIYFAGHNICSNYHADLLKVLADRDVCINVISKSGTTTESAIAFRLLRSFMDKKYGKEESRRRIIVTTDPQKGALHSLAKEEGYKLFEIPDDIGGRFSVLTPVGLLPIAIAGIDIRALIEGALLTENVFTKTSDLSKNIAYLYAVNRYLLFQKGKVIELMATFNHSFEYILEWWKQLAGESEGKKGKGIFPASVQYTTDLHSLGQWVQEGSRNLFESFLLIKNSIQPIKIPKVTGNKDGLGYL</sequence>
<dbReference type="GO" id="GO:0048029">
    <property type="term" value="F:monosaccharide binding"/>
    <property type="evidence" value="ECO:0007669"/>
    <property type="project" value="TreeGrafter"/>
</dbReference>
<dbReference type="InterPro" id="IPR046348">
    <property type="entry name" value="SIS_dom_sf"/>
</dbReference>
<keyword evidence="5" id="KW-0324">Glycolysis</keyword>
<dbReference type="UniPathway" id="UPA00109">
    <property type="reaction ID" value="UER00181"/>
</dbReference>
<keyword evidence="4" id="KW-0963">Cytoplasm</keyword>
<dbReference type="PANTHER" id="PTHR11469">
    <property type="entry name" value="GLUCOSE-6-PHOSPHATE ISOMERASE"/>
    <property type="match status" value="1"/>
</dbReference>
<dbReference type="InterPro" id="IPR018189">
    <property type="entry name" value="Phosphoglucose_isomerase_CS"/>
</dbReference>
<keyword evidence="6" id="KW-0413">Isomerase</keyword>
<dbReference type="EMBL" id="UINC01070464">
    <property type="protein sequence ID" value="SVC04631.1"/>
    <property type="molecule type" value="Genomic_DNA"/>
</dbReference>
<feature type="non-terminal residue" evidence="8">
    <location>
        <position position="353"/>
    </location>
</feature>
<dbReference type="PRINTS" id="PR00662">
    <property type="entry name" value="G6PISOMERASE"/>
</dbReference>
<evidence type="ECO:0000256" key="2">
    <source>
        <dbReference type="ARBA" id="ARBA00006604"/>
    </source>
</evidence>
<dbReference type="AlphaFoldDB" id="A0A382J1C1"/>
<evidence type="ECO:0000313" key="8">
    <source>
        <dbReference type="EMBL" id="SVC04631.1"/>
    </source>
</evidence>
<dbReference type="PANTHER" id="PTHR11469:SF1">
    <property type="entry name" value="GLUCOSE-6-PHOSPHATE ISOMERASE"/>
    <property type="match status" value="1"/>
</dbReference>
<comment type="similarity">
    <text evidence="2">Belongs to the GPI family.</text>
</comment>
<dbReference type="PROSITE" id="PS51463">
    <property type="entry name" value="P_GLUCOSE_ISOMERASE_3"/>
    <property type="match status" value="1"/>
</dbReference>
<reference evidence="8" key="1">
    <citation type="submission" date="2018-05" db="EMBL/GenBank/DDBJ databases">
        <authorList>
            <person name="Lanie J.A."/>
            <person name="Ng W.-L."/>
            <person name="Kazmierczak K.M."/>
            <person name="Andrzejewski T.M."/>
            <person name="Davidsen T.M."/>
            <person name="Wayne K.J."/>
            <person name="Tettelin H."/>
            <person name="Glass J.I."/>
            <person name="Rusch D."/>
            <person name="Podicherti R."/>
            <person name="Tsui H.-C.T."/>
            <person name="Winkler M.E."/>
        </authorList>
    </citation>
    <scope>NUCLEOTIDE SEQUENCE</scope>
</reference>
<dbReference type="GO" id="GO:0005829">
    <property type="term" value="C:cytosol"/>
    <property type="evidence" value="ECO:0007669"/>
    <property type="project" value="TreeGrafter"/>
</dbReference>